<comment type="caution">
    <text evidence="2">The sequence shown here is derived from an EMBL/GenBank/DDBJ whole genome shotgun (WGS) entry which is preliminary data.</text>
</comment>
<proteinExistence type="predicted"/>
<organism evidence="2 3">
    <name type="scientific">Pseudohalioglobus lutimaris</name>
    <dbReference type="NCBI Taxonomy" id="1737061"/>
    <lineage>
        <taxon>Bacteria</taxon>
        <taxon>Pseudomonadati</taxon>
        <taxon>Pseudomonadota</taxon>
        <taxon>Gammaproteobacteria</taxon>
        <taxon>Cellvibrionales</taxon>
        <taxon>Halieaceae</taxon>
        <taxon>Pseudohalioglobus</taxon>
    </lineage>
</organism>
<feature type="region of interest" description="Disordered" evidence="1">
    <location>
        <begin position="83"/>
        <end position="105"/>
    </location>
</feature>
<evidence type="ECO:0000313" key="2">
    <source>
        <dbReference type="EMBL" id="PLW69489.1"/>
    </source>
</evidence>
<reference evidence="2 3" key="1">
    <citation type="submission" date="2018-01" db="EMBL/GenBank/DDBJ databases">
        <title>The draft genome sequence of Halioglobus lutimaris HF004.</title>
        <authorList>
            <person name="Du Z.-J."/>
            <person name="Shi M.-J."/>
        </authorList>
    </citation>
    <scope>NUCLEOTIDE SEQUENCE [LARGE SCALE GENOMIC DNA]</scope>
    <source>
        <strain evidence="2 3">HF004</strain>
    </source>
</reference>
<keyword evidence="3" id="KW-1185">Reference proteome</keyword>
<dbReference type="InterPro" id="IPR046651">
    <property type="entry name" value="DUF6763"/>
</dbReference>
<dbReference type="Pfam" id="PF20549">
    <property type="entry name" value="DUF6763"/>
    <property type="match status" value="1"/>
</dbReference>
<accession>A0A2N5X4S2</accession>
<dbReference type="RefSeq" id="WP_101517801.1">
    <property type="nucleotide sequence ID" value="NZ_PKUS01000007.1"/>
</dbReference>
<sequence length="105" mass="12277">MKMLSPVIGGWYKDLQSNALFEVIDWDPTTLTIETQYLDGEVSEYDLDAWREMRLQHAEAPEDWRTAFELDDEDLLDPDLPMHPEDWNSPLNSIEPDTMYGVEDL</sequence>
<name>A0A2N5X4S2_9GAMM</name>
<dbReference type="EMBL" id="PKUS01000007">
    <property type="protein sequence ID" value="PLW69489.1"/>
    <property type="molecule type" value="Genomic_DNA"/>
</dbReference>
<dbReference type="Proteomes" id="UP000235005">
    <property type="component" value="Unassembled WGS sequence"/>
</dbReference>
<gene>
    <name evidence="2" type="ORF">C0039_08175</name>
</gene>
<dbReference type="OrthoDB" id="7062948at2"/>
<protein>
    <submittedName>
        <fullName evidence="2">Uncharacterized protein</fullName>
    </submittedName>
</protein>
<dbReference type="AlphaFoldDB" id="A0A2N5X4S2"/>
<evidence type="ECO:0000313" key="3">
    <source>
        <dbReference type="Proteomes" id="UP000235005"/>
    </source>
</evidence>
<evidence type="ECO:0000256" key="1">
    <source>
        <dbReference type="SAM" id="MobiDB-lite"/>
    </source>
</evidence>